<feature type="domain" description="Histidine kinase/HSP90-like ATPase" evidence="1">
    <location>
        <begin position="26"/>
        <end position="151"/>
    </location>
</feature>
<evidence type="ECO:0000313" key="3">
    <source>
        <dbReference type="Proteomes" id="UP000468687"/>
    </source>
</evidence>
<dbReference type="Pfam" id="PF13581">
    <property type="entry name" value="HATPase_c_2"/>
    <property type="match status" value="1"/>
</dbReference>
<dbReference type="GO" id="GO:0005524">
    <property type="term" value="F:ATP binding"/>
    <property type="evidence" value="ECO:0007669"/>
    <property type="project" value="UniProtKB-KW"/>
</dbReference>
<dbReference type="InterPro" id="IPR036890">
    <property type="entry name" value="HATPase_C_sf"/>
</dbReference>
<name>A0A6P0HJ84_9ACTN</name>
<gene>
    <name evidence="2" type="ORF">G3T38_08455</name>
</gene>
<dbReference type="Gene3D" id="3.30.565.10">
    <property type="entry name" value="Histidine kinase-like ATPase, C-terminal domain"/>
    <property type="match status" value="1"/>
</dbReference>
<dbReference type="EMBL" id="JAAGXA010000005">
    <property type="protein sequence ID" value="NEN78307.1"/>
    <property type="molecule type" value="Genomic_DNA"/>
</dbReference>
<sequence length="157" mass="16441">MSEPTGSTGSTGSARTAGRVVAHLELPADPEALDTAHDALDAAWAEHPEIGAGERIRFVTALMEILGNVVEHAYAADASAAERRLTVEVVGDGDGGLRGRIEDNGQPAALDLSDVVMPDADAESGRGLALAVAALDDLSYIRVGSRNVWTLRCERRP</sequence>
<accession>A0A6P0HJ84</accession>
<comment type="caution">
    <text evidence="2">The sequence shown here is derived from an EMBL/GenBank/DDBJ whole genome shotgun (WGS) entry which is preliminary data.</text>
</comment>
<dbReference type="AlphaFoldDB" id="A0A6P0HJ84"/>
<dbReference type="SUPFAM" id="SSF55874">
    <property type="entry name" value="ATPase domain of HSP90 chaperone/DNA topoisomerase II/histidine kinase"/>
    <property type="match status" value="1"/>
</dbReference>
<proteinExistence type="predicted"/>
<dbReference type="InterPro" id="IPR003594">
    <property type="entry name" value="HATPase_dom"/>
</dbReference>
<dbReference type="RefSeq" id="WP_163771862.1">
    <property type="nucleotide sequence ID" value="NZ_JAAGXA010000005.1"/>
</dbReference>
<organism evidence="2 3">
    <name type="scientific">Nocardioides zeae</name>
    <dbReference type="NCBI Taxonomy" id="1457234"/>
    <lineage>
        <taxon>Bacteria</taxon>
        <taxon>Bacillati</taxon>
        <taxon>Actinomycetota</taxon>
        <taxon>Actinomycetes</taxon>
        <taxon>Propionibacteriales</taxon>
        <taxon>Nocardioidaceae</taxon>
        <taxon>Nocardioides</taxon>
    </lineage>
</organism>
<evidence type="ECO:0000259" key="1">
    <source>
        <dbReference type="Pfam" id="PF13581"/>
    </source>
</evidence>
<evidence type="ECO:0000313" key="2">
    <source>
        <dbReference type="EMBL" id="NEN78307.1"/>
    </source>
</evidence>
<keyword evidence="2" id="KW-0547">Nucleotide-binding</keyword>
<reference evidence="2 3" key="1">
    <citation type="journal article" date="2014" name="Int. J. Syst. Evol. Microbiol.">
        <title>Nocardioides zeae sp. nov., isolated from the stem of Zea mays.</title>
        <authorList>
            <person name="Glaeser S.P."/>
            <person name="McInroy J.A."/>
            <person name="Busse H.J."/>
            <person name="Kampfer P."/>
        </authorList>
    </citation>
    <scope>NUCLEOTIDE SEQUENCE [LARGE SCALE GENOMIC DNA]</scope>
    <source>
        <strain evidence="2 3">JCM 30728</strain>
    </source>
</reference>
<protein>
    <submittedName>
        <fullName evidence="2">ATP-binding protein</fullName>
    </submittedName>
</protein>
<dbReference type="Proteomes" id="UP000468687">
    <property type="component" value="Unassembled WGS sequence"/>
</dbReference>
<keyword evidence="3" id="KW-1185">Reference proteome</keyword>
<keyword evidence="2" id="KW-0067">ATP-binding</keyword>